<dbReference type="Gene3D" id="3.90.420.10">
    <property type="entry name" value="Oxidoreductase, molybdopterin-binding domain"/>
    <property type="match status" value="1"/>
</dbReference>
<comment type="similarity">
    <text evidence="4 17">Belongs to the nitrate reductase family.</text>
</comment>
<comment type="function">
    <text evidence="3 17">Nitrate reductase is a key enzyme involved in the first step of nitrate assimilation in plants, fungi and bacteria.</text>
</comment>
<dbReference type="GO" id="GO:0009416">
    <property type="term" value="P:response to light stimulus"/>
    <property type="evidence" value="ECO:0007669"/>
    <property type="project" value="UniProtKB-ARBA"/>
</dbReference>
<evidence type="ECO:0000256" key="9">
    <source>
        <dbReference type="ARBA" id="ARBA00022723"/>
    </source>
</evidence>
<dbReference type="CDD" id="cd06183">
    <property type="entry name" value="cyt_b5_reduct_like"/>
    <property type="match status" value="1"/>
</dbReference>
<dbReference type="InterPro" id="IPR008335">
    <property type="entry name" value="Mopterin_OxRdtase_euk"/>
</dbReference>
<dbReference type="Pfam" id="PF00175">
    <property type="entry name" value="NAD_binding_1"/>
    <property type="match status" value="1"/>
</dbReference>
<dbReference type="PRINTS" id="PR00363">
    <property type="entry name" value="CYTOCHROMEB5"/>
</dbReference>
<dbReference type="PRINTS" id="PR00371">
    <property type="entry name" value="FPNCR"/>
</dbReference>
<dbReference type="EMBL" id="DF974511">
    <property type="protein sequence ID" value="GAU49050.1"/>
    <property type="molecule type" value="Genomic_DNA"/>
</dbReference>
<dbReference type="Pfam" id="PF00174">
    <property type="entry name" value="Oxidored_molyb"/>
    <property type="match status" value="1"/>
</dbReference>
<evidence type="ECO:0000256" key="19">
    <source>
        <dbReference type="SAM" id="MobiDB-lite"/>
    </source>
</evidence>
<dbReference type="Proteomes" id="UP000242715">
    <property type="component" value="Unassembled WGS sequence"/>
</dbReference>
<keyword evidence="11" id="KW-0560">Oxidoreductase</keyword>
<evidence type="ECO:0000259" key="21">
    <source>
        <dbReference type="PROSITE" id="PS51384"/>
    </source>
</evidence>
<keyword evidence="12" id="KW-0408">Iron</keyword>
<evidence type="ECO:0000256" key="6">
    <source>
        <dbReference type="ARBA" id="ARBA00022505"/>
    </source>
</evidence>
<dbReference type="FunFam" id="2.60.40.650:FF:000001">
    <property type="entry name" value="Nitrate reductase"/>
    <property type="match status" value="1"/>
</dbReference>
<dbReference type="InterPro" id="IPR017927">
    <property type="entry name" value="FAD-bd_FR_type"/>
</dbReference>
<dbReference type="PANTHER" id="PTHR19372:SF7">
    <property type="entry name" value="SULFITE OXIDASE, MITOCHONDRIAL"/>
    <property type="match status" value="1"/>
</dbReference>
<dbReference type="PRINTS" id="PR00407">
    <property type="entry name" value="EUMOPTERIN"/>
</dbReference>
<dbReference type="InterPro" id="IPR039261">
    <property type="entry name" value="FNR_nucleotide-bd"/>
</dbReference>
<dbReference type="GO" id="GO:0030151">
    <property type="term" value="F:molybdenum ion binding"/>
    <property type="evidence" value="ECO:0007669"/>
    <property type="project" value="InterPro"/>
</dbReference>
<dbReference type="SMART" id="SM01117">
    <property type="entry name" value="Cyt-b5"/>
    <property type="match status" value="1"/>
</dbReference>
<evidence type="ECO:0000256" key="7">
    <source>
        <dbReference type="ARBA" id="ARBA00022617"/>
    </source>
</evidence>
<dbReference type="Gene3D" id="2.40.30.10">
    <property type="entry name" value="Translation factors"/>
    <property type="match status" value="1"/>
</dbReference>
<proteinExistence type="inferred from homology"/>
<dbReference type="InterPro" id="IPR018506">
    <property type="entry name" value="Cyt_B5_heme-BS"/>
</dbReference>
<comment type="cofactor">
    <cofactor evidence="2">
        <name>FAD</name>
        <dbReference type="ChEBI" id="CHEBI:57692"/>
    </cofactor>
</comment>
<feature type="compositionally biased region" description="Acidic residues" evidence="19">
    <location>
        <begin position="50"/>
        <end position="60"/>
    </location>
</feature>
<dbReference type="InterPro" id="IPR012137">
    <property type="entry name" value="Nitr_rd_NADH"/>
</dbReference>
<dbReference type="InterPro" id="IPR001433">
    <property type="entry name" value="OxRdtase_FAD/NAD-bd"/>
</dbReference>
<dbReference type="InterPro" id="IPR014756">
    <property type="entry name" value="Ig_E-set"/>
</dbReference>
<evidence type="ECO:0000256" key="5">
    <source>
        <dbReference type="ARBA" id="ARBA00011738"/>
    </source>
</evidence>
<accession>A0A2Z6PEG9</accession>
<dbReference type="Pfam" id="PF00173">
    <property type="entry name" value="Cyt-b5"/>
    <property type="match status" value="1"/>
</dbReference>
<evidence type="ECO:0000256" key="1">
    <source>
        <dbReference type="ARBA" id="ARBA00001971"/>
    </source>
</evidence>
<dbReference type="Gene3D" id="2.60.40.650">
    <property type="match status" value="1"/>
</dbReference>
<dbReference type="PROSITE" id="PS00191">
    <property type="entry name" value="CYTOCHROME_B5_1"/>
    <property type="match status" value="1"/>
</dbReference>
<comment type="catalytic activity">
    <reaction evidence="16">
        <text>nitrite + NAD(+) + H2O = nitrate + NADH + H(+)</text>
        <dbReference type="Rhea" id="RHEA:17913"/>
        <dbReference type="ChEBI" id="CHEBI:15377"/>
        <dbReference type="ChEBI" id="CHEBI:15378"/>
        <dbReference type="ChEBI" id="CHEBI:16301"/>
        <dbReference type="ChEBI" id="CHEBI:17632"/>
        <dbReference type="ChEBI" id="CHEBI:57540"/>
        <dbReference type="ChEBI" id="CHEBI:57945"/>
        <dbReference type="EC" id="1.7.1.1"/>
    </reaction>
</comment>
<comment type="cofactor">
    <cofactor evidence="18">
        <name>Mo-molybdopterin</name>
        <dbReference type="ChEBI" id="CHEBI:71302"/>
    </cofactor>
    <text evidence="18">Binds 1 Mo-molybdopterin (Mo-MPT) cofactor per subunit.</text>
</comment>
<dbReference type="PRINTS" id="PR00406">
    <property type="entry name" value="CYTB5RDTASE"/>
</dbReference>
<evidence type="ECO:0000256" key="3">
    <source>
        <dbReference type="ARBA" id="ARBA00003838"/>
    </source>
</evidence>
<evidence type="ECO:0000256" key="4">
    <source>
        <dbReference type="ARBA" id="ARBA00006253"/>
    </source>
</evidence>
<dbReference type="GO" id="GO:0042128">
    <property type="term" value="P:nitrate assimilation"/>
    <property type="evidence" value="ECO:0007669"/>
    <property type="project" value="UniProtKB-KW"/>
</dbReference>
<dbReference type="GO" id="GO:0020037">
    <property type="term" value="F:heme binding"/>
    <property type="evidence" value="ECO:0007669"/>
    <property type="project" value="InterPro"/>
</dbReference>
<feature type="domain" description="FAD-binding FR-type" evidence="21">
    <location>
        <begin position="648"/>
        <end position="760"/>
    </location>
</feature>
<keyword evidence="6 18" id="KW-0500">Molybdenum</keyword>
<dbReference type="InterPro" id="IPR036400">
    <property type="entry name" value="Cyt_B5-like_heme/steroid_sf"/>
</dbReference>
<dbReference type="FunFam" id="2.40.30.10:FF:000021">
    <property type="entry name" value="NADH-cytochrome b5 reductase"/>
    <property type="match status" value="1"/>
</dbReference>
<dbReference type="SUPFAM" id="SSF81296">
    <property type="entry name" value="E set domains"/>
    <property type="match status" value="1"/>
</dbReference>
<dbReference type="CDD" id="cd02112">
    <property type="entry name" value="eukary_NR_Moco"/>
    <property type="match status" value="1"/>
</dbReference>
<dbReference type="InterPro" id="IPR001709">
    <property type="entry name" value="Flavoprot_Pyr_Nucl_cyt_Rdtase"/>
</dbReference>
<dbReference type="PANTHER" id="PTHR19372">
    <property type="entry name" value="SULFITE REDUCTASE"/>
    <property type="match status" value="1"/>
</dbReference>
<dbReference type="GO" id="GO:0050464">
    <property type="term" value="F:nitrate reductase (NADPH) activity"/>
    <property type="evidence" value="ECO:0007669"/>
    <property type="project" value="InterPro"/>
</dbReference>
<dbReference type="FunFam" id="3.10.120.10:FF:000007">
    <property type="entry name" value="Sulfite oxidase, mitochondrial"/>
    <property type="match status" value="1"/>
</dbReference>
<feature type="domain" description="Cytochrome b5 heme-binding" evidence="20">
    <location>
        <begin position="529"/>
        <end position="604"/>
    </location>
</feature>
<dbReference type="OrthoDB" id="432685at2759"/>
<gene>
    <name evidence="22" type="ORF">TSUD_134330</name>
</gene>
<dbReference type="GO" id="GO:0043546">
    <property type="term" value="F:molybdopterin cofactor binding"/>
    <property type="evidence" value="ECO:0007669"/>
    <property type="project" value="TreeGrafter"/>
</dbReference>
<evidence type="ECO:0000259" key="20">
    <source>
        <dbReference type="PROSITE" id="PS50255"/>
    </source>
</evidence>
<dbReference type="InterPro" id="IPR001199">
    <property type="entry name" value="Cyt_B5-like_heme/steroid-bd"/>
</dbReference>
<evidence type="ECO:0000256" key="13">
    <source>
        <dbReference type="ARBA" id="ARBA00023027"/>
    </source>
</evidence>
<evidence type="ECO:0000256" key="17">
    <source>
        <dbReference type="PIRNR" id="PIRNR000233"/>
    </source>
</evidence>
<dbReference type="SUPFAM" id="SSF52343">
    <property type="entry name" value="Ferredoxin reductase-like, C-terminal NADP-linked domain"/>
    <property type="match status" value="1"/>
</dbReference>
<keyword evidence="14 17" id="KW-0534">Nitrate assimilation</keyword>
<dbReference type="AlphaFoldDB" id="A0A2Z6PEG9"/>
<comment type="cofactor">
    <cofactor evidence="1">
        <name>heme</name>
        <dbReference type="ChEBI" id="CHEBI:30413"/>
    </cofactor>
</comment>
<dbReference type="InterPro" id="IPR000572">
    <property type="entry name" value="OxRdtase_Mopterin-bd_dom"/>
</dbReference>
<dbReference type="InterPro" id="IPR005066">
    <property type="entry name" value="MoCF_OxRdtse_dimer"/>
</dbReference>
<evidence type="ECO:0000256" key="11">
    <source>
        <dbReference type="ARBA" id="ARBA00023002"/>
    </source>
</evidence>
<protein>
    <recommendedName>
        <fullName evidence="17">Nitrate reductase</fullName>
    </recommendedName>
</protein>
<reference evidence="23" key="1">
    <citation type="journal article" date="2017" name="Front. Plant Sci.">
        <title>Climate Clever Clovers: New Paradigm to Reduce the Environmental Footprint of Ruminants by Breeding Low Methanogenic Forages Utilizing Haplotype Variation.</title>
        <authorList>
            <person name="Kaur P."/>
            <person name="Appels R."/>
            <person name="Bayer P.E."/>
            <person name="Keeble-Gagnere G."/>
            <person name="Wang J."/>
            <person name="Hirakawa H."/>
            <person name="Shirasawa K."/>
            <person name="Vercoe P."/>
            <person name="Stefanova K."/>
            <person name="Durmic Z."/>
            <person name="Nichols P."/>
            <person name="Revell C."/>
            <person name="Isobe S.N."/>
            <person name="Edwards D."/>
            <person name="Erskine W."/>
        </authorList>
    </citation>
    <scope>NUCLEOTIDE SEQUENCE [LARGE SCALE GENOMIC DNA]</scope>
    <source>
        <strain evidence="23">cv. Daliak</strain>
    </source>
</reference>
<dbReference type="GO" id="GO:0006809">
    <property type="term" value="P:nitric oxide biosynthetic process"/>
    <property type="evidence" value="ECO:0007669"/>
    <property type="project" value="InterPro"/>
</dbReference>
<feature type="region of interest" description="Disordered" evidence="19">
    <location>
        <begin position="29"/>
        <end position="63"/>
    </location>
</feature>
<organism evidence="22 23">
    <name type="scientific">Trifolium subterraneum</name>
    <name type="common">Subterranean clover</name>
    <dbReference type="NCBI Taxonomy" id="3900"/>
    <lineage>
        <taxon>Eukaryota</taxon>
        <taxon>Viridiplantae</taxon>
        <taxon>Streptophyta</taxon>
        <taxon>Embryophyta</taxon>
        <taxon>Tracheophyta</taxon>
        <taxon>Spermatophyta</taxon>
        <taxon>Magnoliopsida</taxon>
        <taxon>eudicotyledons</taxon>
        <taxon>Gunneridae</taxon>
        <taxon>Pentapetalae</taxon>
        <taxon>rosids</taxon>
        <taxon>fabids</taxon>
        <taxon>Fabales</taxon>
        <taxon>Fabaceae</taxon>
        <taxon>Papilionoideae</taxon>
        <taxon>50 kb inversion clade</taxon>
        <taxon>NPAAA clade</taxon>
        <taxon>Hologalegina</taxon>
        <taxon>IRL clade</taxon>
        <taxon>Trifolieae</taxon>
        <taxon>Trifolium</taxon>
    </lineage>
</organism>
<dbReference type="PROSITE" id="PS51384">
    <property type="entry name" value="FAD_FR"/>
    <property type="match status" value="1"/>
</dbReference>
<evidence type="ECO:0000256" key="12">
    <source>
        <dbReference type="ARBA" id="ARBA00023004"/>
    </source>
</evidence>
<dbReference type="Gene3D" id="3.10.120.10">
    <property type="entry name" value="Cytochrome b5-like heme/steroid binding domain"/>
    <property type="match status" value="1"/>
</dbReference>
<dbReference type="PIRSF" id="PIRSF000233">
    <property type="entry name" value="Nitr_rd_NADH"/>
    <property type="match status" value="1"/>
</dbReference>
<dbReference type="GO" id="GO:0008482">
    <property type="term" value="F:sulfite oxidase activity"/>
    <property type="evidence" value="ECO:0007669"/>
    <property type="project" value="TreeGrafter"/>
</dbReference>
<name>A0A2Z6PEG9_TRISU</name>
<sequence length="904" mass="102090">MAASVDNRIWTSLEKSTVHAFRSTSQVKHFYKSSPKPPLPFDKNYSSSSSDEDEEDEIETENFNNNLIMKSKETAKELQPSIFDPRDEGTSDQWIPRNTSLVRLTGKHPFNSEPPLQGLMQHGFITPVPLHYVRNHGPVPKAQWDNWTVEVTGLVKSPTQFTMAQLINEFPSREFPVTLVCAGNRRKEQNMIKQSIGFNWGASAISTSVWRGVPLRTVLKRCGIYNRKRGALYVCFEGAEELPGGGGSKYGTSIMREVALDPSRDIILAYMQNGDVLSPDHGFPVRIIIPGFIGGRMVKWLKRIIVTPQQSDSYYHYNDNRVLPSHVDAELANAEAWWYKAEYIINELNINSVITSPCHDEILPINSYTTQMPYLLKGYAYSGGGRKVTRVEVTMDDGETWQVCTLDHSEKPNKYGKYWCWCFWFLEVEVLDLLGAHEIAVRAWDESLNTQPQKLNWNLMGMMNNCWFKVKSNLCKAHKGEIGILFEHPTQPGNQSGGWMAKEKQLEKSSESNSILKKSLSSPFMITGSKTYTLSEVKKHNNVDSAWIIVHGHVYDCTRFIKDHPGGADSILINAGTDCTEEFEAIHSDKAKKMIEEFRIGELITTGSHSSNLSPNNSMHNNSVPSNLAPIKEITLTPILSNVALNTREKIPCKLLLKKTISHDVRLFRFALSNEKQLLGLPVGKHIFLCATINEKLCMRAYTPTSGVDEVGYFDVLVKIYFKGVHPKIPNGGLMSQYLDSLSIGSVLDIKGPLGHIEYTGKGNFLVHGKHKFAKRLAMLAGGTGITPIYQVVQAILKDPEDLTEMYVVYANRSEDDILLREEMDEWAKKHERFKVWYVVQESKREGWEYSVGFINESILKQHVPWASQDTLALVCGPPPMVQFAVKPNLEKLGYDVTNNVLLF</sequence>
<evidence type="ECO:0000256" key="2">
    <source>
        <dbReference type="ARBA" id="ARBA00001974"/>
    </source>
</evidence>
<dbReference type="InterPro" id="IPR036374">
    <property type="entry name" value="OxRdtase_Mopterin-bd_sf"/>
</dbReference>
<evidence type="ECO:0000256" key="10">
    <source>
        <dbReference type="ARBA" id="ARBA00022827"/>
    </source>
</evidence>
<dbReference type="InterPro" id="IPR017938">
    <property type="entry name" value="Riboflavin_synthase-like_b-brl"/>
</dbReference>
<dbReference type="Gene3D" id="3.40.50.80">
    <property type="entry name" value="Nucleotide-binding domain of ferredoxin-NADP reductase (FNR) module"/>
    <property type="match status" value="1"/>
</dbReference>
<evidence type="ECO:0000256" key="16">
    <source>
        <dbReference type="ARBA" id="ARBA00048748"/>
    </source>
</evidence>
<dbReference type="Pfam" id="PF03404">
    <property type="entry name" value="Mo-co_dimer"/>
    <property type="match status" value="1"/>
</dbReference>
<keyword evidence="8" id="KW-0285">Flavoprotein</keyword>
<comment type="subunit">
    <text evidence="5">Homodimer.</text>
</comment>
<dbReference type="FunFam" id="3.40.50.80:FF:000025">
    <property type="entry name" value="Nitrate reductase [NADH]"/>
    <property type="match status" value="1"/>
</dbReference>
<dbReference type="SUPFAM" id="SSF63380">
    <property type="entry name" value="Riboflavin synthase domain-like"/>
    <property type="match status" value="1"/>
</dbReference>
<evidence type="ECO:0000256" key="15">
    <source>
        <dbReference type="ARBA" id="ARBA00023157"/>
    </source>
</evidence>
<keyword evidence="7" id="KW-0349">Heme</keyword>
<keyword evidence="15" id="KW-1015">Disulfide bond</keyword>
<evidence type="ECO:0000256" key="8">
    <source>
        <dbReference type="ARBA" id="ARBA00022630"/>
    </source>
</evidence>
<dbReference type="Pfam" id="PF00970">
    <property type="entry name" value="FAD_binding_6"/>
    <property type="match status" value="1"/>
</dbReference>
<evidence type="ECO:0000256" key="14">
    <source>
        <dbReference type="ARBA" id="ARBA00023063"/>
    </source>
</evidence>
<dbReference type="InterPro" id="IPR008333">
    <property type="entry name" value="Cbr1-like_FAD-bd_dom"/>
</dbReference>
<dbReference type="GO" id="GO:0009703">
    <property type="term" value="F:nitrate reductase (NADH) activity"/>
    <property type="evidence" value="ECO:0007669"/>
    <property type="project" value="UniProtKB-EC"/>
</dbReference>
<keyword evidence="10" id="KW-0274">FAD</keyword>
<dbReference type="PROSITE" id="PS50255">
    <property type="entry name" value="CYTOCHROME_B5_2"/>
    <property type="match status" value="1"/>
</dbReference>
<dbReference type="GO" id="GO:0006790">
    <property type="term" value="P:sulfur compound metabolic process"/>
    <property type="evidence" value="ECO:0007669"/>
    <property type="project" value="TreeGrafter"/>
</dbReference>
<feature type="binding site" evidence="18">
    <location>
        <position position="181"/>
    </location>
    <ligand>
        <name>Mo-molybdopterin</name>
        <dbReference type="ChEBI" id="CHEBI:71302"/>
    </ligand>
    <ligandPart>
        <name>Mo</name>
        <dbReference type="ChEBI" id="CHEBI:28685"/>
    </ligandPart>
</feature>
<dbReference type="SUPFAM" id="SSF55856">
    <property type="entry name" value="Cytochrome b5-like heme/steroid binding domain"/>
    <property type="match status" value="1"/>
</dbReference>
<dbReference type="FunFam" id="3.90.420.10:FF:000003">
    <property type="entry name" value="Nitrate reductase"/>
    <property type="match status" value="1"/>
</dbReference>
<evidence type="ECO:0000256" key="18">
    <source>
        <dbReference type="PIRSR" id="PIRSR000233-1"/>
    </source>
</evidence>
<evidence type="ECO:0000313" key="22">
    <source>
        <dbReference type="EMBL" id="GAU49050.1"/>
    </source>
</evidence>
<dbReference type="SUPFAM" id="SSF56524">
    <property type="entry name" value="Oxidoreductase molybdopterin-binding domain"/>
    <property type="match status" value="1"/>
</dbReference>
<keyword evidence="9 18" id="KW-0479">Metal-binding</keyword>
<keyword evidence="23" id="KW-1185">Reference proteome</keyword>
<keyword evidence="13" id="KW-0520">NAD</keyword>
<evidence type="ECO:0000313" key="23">
    <source>
        <dbReference type="Proteomes" id="UP000242715"/>
    </source>
</evidence>